<feature type="domain" description="Reverse transcriptase" evidence="1">
    <location>
        <begin position="1"/>
        <end position="132"/>
    </location>
</feature>
<dbReference type="InterPro" id="IPR051320">
    <property type="entry name" value="Viral_Replic_Matur_Polypro"/>
</dbReference>
<gene>
    <name evidence="2" type="primary">POL3</name>
    <name evidence="2" type="ORF">A0H76_651</name>
</gene>
<dbReference type="Gene3D" id="3.30.70.270">
    <property type="match status" value="1"/>
</dbReference>
<dbReference type="SUPFAM" id="SSF56672">
    <property type="entry name" value="DNA/RNA polymerases"/>
    <property type="match status" value="1"/>
</dbReference>
<dbReference type="CDD" id="cd01647">
    <property type="entry name" value="RT_LTR"/>
    <property type="match status" value="1"/>
</dbReference>
<dbReference type="Proteomes" id="UP000192501">
    <property type="component" value="Unassembled WGS sequence"/>
</dbReference>
<evidence type="ECO:0000259" key="1">
    <source>
        <dbReference type="PROSITE" id="PS50878"/>
    </source>
</evidence>
<proteinExistence type="predicted"/>
<dbReference type="InterPro" id="IPR043502">
    <property type="entry name" value="DNA/RNA_pol_sf"/>
</dbReference>
<dbReference type="AlphaFoldDB" id="A0A1X0QIF0"/>
<accession>A0A1X0QIF0</accession>
<sequence>MPGLRDCFYDLKGCTIFSQIDLKSGYYQILMDKESIPLTSFVLPFGQFEFLRMPFGLSNTPGTFQRAMNLLLGNLDFVKIYLDDILIASKDLSEHKRHLKTVIEILNKHQVSINYDKSSFLLQEVKYLGQIINGNGIRPDTSRISKLLNYLPANTPKKCQRVIGLLNWFRPYLPNLSQKISEITSKMKLKSGYK</sequence>
<dbReference type="Pfam" id="PF00078">
    <property type="entry name" value="RVT_1"/>
    <property type="match status" value="1"/>
</dbReference>
<comment type="caution">
    <text evidence="2">The sequence shown here is derived from an EMBL/GenBank/DDBJ whole genome shotgun (WGS) entry which is preliminary data.</text>
</comment>
<dbReference type="VEuPathDB" id="MicrosporidiaDB:HERIO_218"/>
<dbReference type="EMBL" id="LTAI01000166">
    <property type="protein sequence ID" value="ORD99557.1"/>
    <property type="molecule type" value="Genomic_DNA"/>
</dbReference>
<organism evidence="2 3">
    <name type="scientific">Hepatospora eriocheir</name>
    <dbReference type="NCBI Taxonomy" id="1081669"/>
    <lineage>
        <taxon>Eukaryota</taxon>
        <taxon>Fungi</taxon>
        <taxon>Fungi incertae sedis</taxon>
        <taxon>Microsporidia</taxon>
        <taxon>Hepatosporidae</taxon>
        <taxon>Hepatospora</taxon>
    </lineage>
</organism>
<dbReference type="InterPro" id="IPR000477">
    <property type="entry name" value="RT_dom"/>
</dbReference>
<name>A0A1X0QIF0_9MICR</name>
<evidence type="ECO:0000313" key="3">
    <source>
        <dbReference type="Proteomes" id="UP000192501"/>
    </source>
</evidence>
<dbReference type="VEuPathDB" id="MicrosporidiaDB:A0H76_651"/>
<protein>
    <submittedName>
        <fullName evidence="2">POL3</fullName>
    </submittedName>
</protein>
<reference evidence="2 3" key="1">
    <citation type="journal article" date="2017" name="Environ. Microbiol.">
        <title>Decay of the glycolytic pathway and adaptation to intranuclear parasitism within Enterocytozoonidae microsporidia.</title>
        <authorList>
            <person name="Wiredu Boakye D."/>
            <person name="Jaroenlak P."/>
            <person name="Prachumwat A."/>
            <person name="Williams T.A."/>
            <person name="Bateman K.S."/>
            <person name="Itsathitphaisarn O."/>
            <person name="Sritunyalucksana K."/>
            <person name="Paszkiewicz K.H."/>
            <person name="Moore K.A."/>
            <person name="Stentiford G.D."/>
            <person name="Williams B.A."/>
        </authorList>
    </citation>
    <scope>NUCLEOTIDE SEQUENCE [LARGE SCALE GENOMIC DNA]</scope>
    <source>
        <strain evidence="3">canceri</strain>
    </source>
</reference>
<dbReference type="InterPro" id="IPR043128">
    <property type="entry name" value="Rev_trsase/Diguanyl_cyclase"/>
</dbReference>
<evidence type="ECO:0000313" key="2">
    <source>
        <dbReference type="EMBL" id="ORD99557.1"/>
    </source>
</evidence>
<dbReference type="PANTHER" id="PTHR33064:SF37">
    <property type="entry name" value="RIBONUCLEASE H"/>
    <property type="match status" value="1"/>
</dbReference>
<dbReference type="PROSITE" id="PS50878">
    <property type="entry name" value="RT_POL"/>
    <property type="match status" value="1"/>
</dbReference>
<dbReference type="PANTHER" id="PTHR33064">
    <property type="entry name" value="POL PROTEIN"/>
    <property type="match status" value="1"/>
</dbReference>